<dbReference type="EMBL" id="NMWX01000010">
    <property type="protein sequence ID" value="OZF93440.1"/>
    <property type="molecule type" value="Genomic_DNA"/>
</dbReference>
<accession>A0A261A625</accession>
<keyword evidence="2" id="KW-1185">Reference proteome</keyword>
<name>A0A261A625_CAERE</name>
<feature type="non-terminal residue" evidence="1">
    <location>
        <position position="1"/>
    </location>
</feature>
<evidence type="ECO:0000313" key="1">
    <source>
        <dbReference type="EMBL" id="OZF93440.1"/>
    </source>
</evidence>
<evidence type="ECO:0000313" key="2">
    <source>
        <dbReference type="Proteomes" id="UP000216624"/>
    </source>
</evidence>
<dbReference type="HOGENOM" id="CLU_2252551_0_0_1"/>
<dbReference type="Proteomes" id="UP000216624">
    <property type="component" value="Unassembled WGS sequence"/>
</dbReference>
<organism evidence="1 2">
    <name type="scientific">Caenorhabditis remanei</name>
    <name type="common">Caenorhabditis vulgaris</name>
    <dbReference type="NCBI Taxonomy" id="31234"/>
    <lineage>
        <taxon>Eukaryota</taxon>
        <taxon>Metazoa</taxon>
        <taxon>Ecdysozoa</taxon>
        <taxon>Nematoda</taxon>
        <taxon>Chromadorea</taxon>
        <taxon>Rhabditida</taxon>
        <taxon>Rhabditina</taxon>
        <taxon>Rhabditomorpha</taxon>
        <taxon>Rhabditoidea</taxon>
        <taxon>Rhabditidae</taxon>
        <taxon>Peloderinae</taxon>
        <taxon>Caenorhabditis</taxon>
    </lineage>
</organism>
<gene>
    <name evidence="1" type="ORF">FL82_10558</name>
</gene>
<reference evidence="1" key="1">
    <citation type="submission" date="2017-08" db="EMBL/GenBank/DDBJ databases">
        <authorList>
            <person name="de Groot N.N."/>
        </authorList>
    </citation>
    <scope>NUCLEOTIDE SEQUENCE [LARGE SCALE GENOMIC DNA]</scope>
    <source>
        <strain evidence="1">PX439</strain>
    </source>
</reference>
<protein>
    <submittedName>
        <fullName evidence="1">Uncharacterized protein</fullName>
    </submittedName>
</protein>
<dbReference type="KEGG" id="crq:GCK72_021354"/>
<sequence length="104" mass="11599">MSGPTNDQIPKKPYIPIPGFPGEREENLLEKAAKSFSIRFTILSDFKEGLTAKQTVAKINKNLADIHEKFGGPGDAPTIELHLVQYWFKRFLTGDHSLTDCANP</sequence>
<comment type="caution">
    <text evidence="1">The sequence shown here is derived from an EMBL/GenBank/DDBJ whole genome shotgun (WGS) entry which is preliminary data.</text>
</comment>
<proteinExistence type="predicted"/>
<dbReference type="CTD" id="9808657"/>